<evidence type="ECO:0000313" key="1">
    <source>
        <dbReference type="EMBL" id="KAJ9087794.1"/>
    </source>
</evidence>
<protein>
    <submittedName>
        <fullName evidence="1">Uncharacterized protein</fullName>
    </submittedName>
</protein>
<organism evidence="1 2">
    <name type="scientific">Entomophthora muscae</name>
    <dbReference type="NCBI Taxonomy" id="34485"/>
    <lineage>
        <taxon>Eukaryota</taxon>
        <taxon>Fungi</taxon>
        <taxon>Fungi incertae sedis</taxon>
        <taxon>Zoopagomycota</taxon>
        <taxon>Entomophthoromycotina</taxon>
        <taxon>Entomophthoromycetes</taxon>
        <taxon>Entomophthorales</taxon>
        <taxon>Entomophthoraceae</taxon>
        <taxon>Entomophthora</taxon>
    </lineage>
</organism>
<reference evidence="1" key="1">
    <citation type="submission" date="2022-04" db="EMBL/GenBank/DDBJ databases">
        <title>Genome of the entomopathogenic fungus Entomophthora muscae.</title>
        <authorList>
            <person name="Elya C."/>
            <person name="Lovett B.R."/>
            <person name="Lee E."/>
            <person name="Macias A.M."/>
            <person name="Hajek A.E."/>
            <person name="De Bivort B.L."/>
            <person name="Kasson M.T."/>
            <person name="De Fine Licht H.H."/>
            <person name="Stajich J.E."/>
        </authorList>
    </citation>
    <scope>NUCLEOTIDE SEQUENCE</scope>
    <source>
        <strain evidence="1">Berkeley</strain>
    </source>
</reference>
<name>A0ACC2ULZ0_9FUNG</name>
<sequence length="116" mass="12896">MLLPPLWTRRCQCPPPPGSEKSDLIPLWASAILPSTPTRTPWLLTGLTLMALNAYFPRLSPVSSLWSPLQAAVPVLHWAASWWFVSPGWELKLVSLAPSLTYIVGNHPPNPHRVND</sequence>
<comment type="caution">
    <text evidence="1">The sequence shown here is derived from an EMBL/GenBank/DDBJ whole genome shotgun (WGS) entry which is preliminary data.</text>
</comment>
<accession>A0ACC2ULZ0</accession>
<proteinExistence type="predicted"/>
<keyword evidence="2" id="KW-1185">Reference proteome</keyword>
<evidence type="ECO:0000313" key="2">
    <source>
        <dbReference type="Proteomes" id="UP001165960"/>
    </source>
</evidence>
<gene>
    <name evidence="1" type="ORF">DSO57_1029571</name>
</gene>
<dbReference type="Proteomes" id="UP001165960">
    <property type="component" value="Unassembled WGS sequence"/>
</dbReference>
<dbReference type="EMBL" id="QTSX02000196">
    <property type="protein sequence ID" value="KAJ9087794.1"/>
    <property type="molecule type" value="Genomic_DNA"/>
</dbReference>